<dbReference type="PANTHER" id="PTHR12302">
    <property type="entry name" value="EBNA2 BINDING PROTEIN P100"/>
    <property type="match status" value="1"/>
</dbReference>
<reference evidence="7 8" key="1">
    <citation type="submission" date="2009-01" db="EMBL/GenBank/DDBJ databases">
        <authorList>
            <person name="Qin X."/>
            <person name="Bachman B."/>
            <person name="Battles P."/>
            <person name="Bell A."/>
            <person name="Bess C."/>
            <person name="Bickham C."/>
            <person name="Chaboub L."/>
            <person name="Chen D."/>
            <person name="Coyle M."/>
            <person name="Deiros D.R."/>
            <person name="Dinh H."/>
            <person name="Forbes L."/>
            <person name="Fowler G."/>
            <person name="Francisco L."/>
            <person name="Fu Q."/>
            <person name="Gubbala S."/>
            <person name="Hale W."/>
            <person name="Han Y."/>
            <person name="Hemphill L."/>
            <person name="Highlander S.K."/>
            <person name="Hirani K."/>
            <person name="Hogues M."/>
            <person name="Jackson L."/>
            <person name="Jakkamsetti A."/>
            <person name="Javaid M."/>
            <person name="Jiang H."/>
            <person name="Korchina V."/>
            <person name="Kovar C."/>
            <person name="Lara F."/>
            <person name="Lee S."/>
            <person name="Mata R."/>
            <person name="Mathew T."/>
            <person name="Moen C."/>
            <person name="Morales K."/>
            <person name="Munidasa M."/>
            <person name="Nazareth L."/>
            <person name="Ngo R."/>
            <person name="Nguyen L."/>
            <person name="Okwuonu G."/>
            <person name="Ongeri F."/>
            <person name="Patil S."/>
            <person name="Petrosino J."/>
            <person name="Pham C."/>
            <person name="Pham P."/>
            <person name="Pu L.-L."/>
            <person name="Puazo M."/>
            <person name="Raj R."/>
            <person name="Reid J."/>
            <person name="Rouhana J."/>
            <person name="Saada N."/>
            <person name="Shang Y."/>
            <person name="Simmons D."/>
            <person name="Thornton R."/>
            <person name="Warren J."/>
            <person name="Weissenberger G."/>
            <person name="Zhang J."/>
            <person name="Zhang L."/>
            <person name="Zhou C."/>
            <person name="Zhu D."/>
            <person name="Muzny D."/>
            <person name="Worley K."/>
            <person name="Gibbs R."/>
        </authorList>
    </citation>
    <scope>NUCLEOTIDE SEQUENCE [LARGE SCALE GENOMIC DNA]</scope>
    <source>
        <strain evidence="7 8">ATCC 35098</strain>
    </source>
</reference>
<evidence type="ECO:0000259" key="6">
    <source>
        <dbReference type="PROSITE" id="PS50830"/>
    </source>
</evidence>
<dbReference type="GO" id="GO:0004519">
    <property type="term" value="F:endonuclease activity"/>
    <property type="evidence" value="ECO:0007669"/>
    <property type="project" value="UniProtKB-KW"/>
</dbReference>
<evidence type="ECO:0000313" key="7">
    <source>
        <dbReference type="EMBL" id="EEI83023.1"/>
    </source>
</evidence>
<feature type="signal peptide" evidence="5">
    <location>
        <begin position="1"/>
        <end position="18"/>
    </location>
</feature>
<dbReference type="RefSeq" id="WP_004837013.1">
    <property type="nucleotide sequence ID" value="NZ_GG666297.1"/>
</dbReference>
<dbReference type="SMART" id="SM00318">
    <property type="entry name" value="SNc"/>
    <property type="match status" value="1"/>
</dbReference>
<evidence type="ECO:0000313" key="8">
    <source>
        <dbReference type="Proteomes" id="UP000003744"/>
    </source>
</evidence>
<evidence type="ECO:0000256" key="4">
    <source>
        <dbReference type="SAM" id="MobiDB-lite"/>
    </source>
</evidence>
<organism evidence="7 8">
    <name type="scientific">Anaerococcus tetradius ATCC 35098</name>
    <dbReference type="NCBI Taxonomy" id="525255"/>
    <lineage>
        <taxon>Bacteria</taxon>
        <taxon>Bacillati</taxon>
        <taxon>Bacillota</taxon>
        <taxon>Tissierellia</taxon>
        <taxon>Tissierellales</taxon>
        <taxon>Peptoniphilaceae</taxon>
        <taxon>Anaerococcus</taxon>
    </lineage>
</organism>
<evidence type="ECO:0000256" key="3">
    <source>
        <dbReference type="ARBA" id="ARBA00022801"/>
    </source>
</evidence>
<feature type="domain" description="TNase-like" evidence="6">
    <location>
        <begin position="130"/>
        <end position="275"/>
    </location>
</feature>
<dbReference type="PROSITE" id="PS50830">
    <property type="entry name" value="TNASE_3"/>
    <property type="match status" value="1"/>
</dbReference>
<dbReference type="HOGENOM" id="CLU_046484_5_0_9"/>
<name>C2CHE1_9FIRM</name>
<dbReference type="Pfam" id="PF00565">
    <property type="entry name" value="SNase"/>
    <property type="match status" value="1"/>
</dbReference>
<dbReference type="GO" id="GO:0003676">
    <property type="term" value="F:nucleic acid binding"/>
    <property type="evidence" value="ECO:0007669"/>
    <property type="project" value="InterPro"/>
</dbReference>
<feature type="region of interest" description="Disordered" evidence="4">
    <location>
        <begin position="39"/>
        <end position="61"/>
    </location>
</feature>
<dbReference type="AlphaFoldDB" id="C2CHE1"/>
<comment type="caution">
    <text evidence="7">The sequence shown here is derived from an EMBL/GenBank/DDBJ whole genome shotgun (WGS) entry which is preliminary data.</text>
</comment>
<evidence type="ECO:0000256" key="2">
    <source>
        <dbReference type="ARBA" id="ARBA00022759"/>
    </source>
</evidence>
<feature type="compositionally biased region" description="Basic and acidic residues" evidence="4">
    <location>
        <begin position="39"/>
        <end position="48"/>
    </location>
</feature>
<dbReference type="PANTHER" id="PTHR12302:SF3">
    <property type="entry name" value="SERINE_THREONINE-PROTEIN KINASE 31"/>
    <property type="match status" value="1"/>
</dbReference>
<dbReference type="EMBL" id="ACGC01000048">
    <property type="protein sequence ID" value="EEI83023.1"/>
    <property type="molecule type" value="Genomic_DNA"/>
</dbReference>
<keyword evidence="2" id="KW-0255">Endonuclease</keyword>
<dbReference type="InterPro" id="IPR002071">
    <property type="entry name" value="Thermonucl_AS"/>
</dbReference>
<feature type="chain" id="PRO_5039000908" evidence="5">
    <location>
        <begin position="19"/>
        <end position="368"/>
    </location>
</feature>
<keyword evidence="5" id="KW-0732">Signal</keyword>
<evidence type="ECO:0000256" key="1">
    <source>
        <dbReference type="ARBA" id="ARBA00022722"/>
    </source>
</evidence>
<keyword evidence="1" id="KW-0540">Nuclease</keyword>
<dbReference type="SUPFAM" id="SSF50199">
    <property type="entry name" value="Staphylococcal nuclease"/>
    <property type="match status" value="1"/>
</dbReference>
<sequence>MSYKKILLSLLFSLLLIAGIKDGDKDSFGSVEAGSVKDHREINKKEKLGQTNNNQKKLEEDEEALSKLRSKAIEELGGLKFLDGKSLIAYTSAIYSKKDPKEIENIIGQAKKANDKSRKEKEDAFMIDLHYQKAKVVKIVDGDTLVVDLKGKTYKLRMIGIDTPETKHPYKDVEFFGLEASRFTKENLDNVEVYLEKDVSEIDRYQRLLRYVWLKLPKDPENPSYEEIKNQSFNGILLKEGYAKASTFPPDVKYSEYFYKIEKEARDESRGLWNEGLRKAFEEKKLTGSDKLGTGKKKGKWLQTAKKITRGNRTYLADTTDGPIKANKKSGKYHVRGQKGYNKISVDNVEWFDSEEEAEKAGYVKAKR</sequence>
<dbReference type="PROSITE" id="PS01123">
    <property type="entry name" value="TNASE_1"/>
    <property type="match status" value="1"/>
</dbReference>
<evidence type="ECO:0000256" key="5">
    <source>
        <dbReference type="SAM" id="SignalP"/>
    </source>
</evidence>
<proteinExistence type="predicted"/>
<protein>
    <submittedName>
        <fullName evidence="7">Nuclease-like protein</fullName>
    </submittedName>
</protein>
<dbReference type="InterPro" id="IPR016071">
    <property type="entry name" value="Staphylococal_nuclease_OB-fold"/>
</dbReference>
<accession>C2CHE1</accession>
<dbReference type="Gene3D" id="2.40.50.90">
    <property type="match status" value="1"/>
</dbReference>
<gene>
    <name evidence="7" type="ORF">HMPREF0077_0901</name>
</gene>
<keyword evidence="3" id="KW-0378">Hydrolase</keyword>
<dbReference type="eggNOG" id="COG1525">
    <property type="taxonomic scope" value="Bacteria"/>
</dbReference>
<dbReference type="GO" id="GO:0016787">
    <property type="term" value="F:hydrolase activity"/>
    <property type="evidence" value="ECO:0007669"/>
    <property type="project" value="UniProtKB-KW"/>
</dbReference>
<dbReference type="Proteomes" id="UP000003744">
    <property type="component" value="Unassembled WGS sequence"/>
</dbReference>
<dbReference type="InterPro" id="IPR035437">
    <property type="entry name" value="SNase_OB-fold_sf"/>
</dbReference>